<comment type="subcellular location">
    <subcellularLocation>
        <location evidence="1">Cell inner membrane</location>
        <topology evidence="1">Multi-pass membrane protein</topology>
    </subcellularLocation>
</comment>
<dbReference type="AlphaFoldDB" id="A0A6G5QHS2"/>
<evidence type="ECO:0000313" key="11">
    <source>
        <dbReference type="Proteomes" id="UP000503264"/>
    </source>
</evidence>
<dbReference type="Gene3D" id="1.20.81.30">
    <property type="entry name" value="Type II secretion system (T2SS), domain F"/>
    <property type="match status" value="2"/>
</dbReference>
<keyword evidence="6 8" id="KW-1133">Transmembrane helix</keyword>
<keyword evidence="5 8" id="KW-0812">Transmembrane</keyword>
<dbReference type="InterPro" id="IPR003004">
    <property type="entry name" value="GspF/PilC"/>
</dbReference>
<accession>A0A6G5QHS2</accession>
<feature type="transmembrane region" description="Helical" evidence="8">
    <location>
        <begin position="385"/>
        <end position="406"/>
    </location>
</feature>
<feature type="transmembrane region" description="Helical" evidence="8">
    <location>
        <begin position="180"/>
        <end position="200"/>
    </location>
</feature>
<dbReference type="GO" id="GO:0005886">
    <property type="term" value="C:plasma membrane"/>
    <property type="evidence" value="ECO:0007669"/>
    <property type="project" value="UniProtKB-SubCell"/>
</dbReference>
<dbReference type="Proteomes" id="UP000503264">
    <property type="component" value="Chromosome"/>
</dbReference>
<keyword evidence="3" id="KW-1003">Cell membrane</keyword>
<sequence>MSFTQIEHNKNGKRQQIIIKAKNKSEIKTISRSKNYGVLIKVGQKNSIEAGSIFSKIGKNLKDIFFPNKIKTPMLVATIRQLGVMSNAGISIHESIKEVARSSDDKRIKYIFETIAEDLNQGLSLSLSAQAFKTELGDVSLAMIKLGESTGNMGESLQKLANILANVWDNQQKFKRAIRYPGVIVVSIVVAFFIIITQVVPKFKEVFESFNATLPLPTRVLLNTENFLNSYGIFLILFIIFLIFFGKYKYKNDESFKRFFDKYILKVYLIGNIIFYSNISRFSLIFTELIKSGVPVSEALQTATQTISNDELKECLSSVKILVGRGVSLTQSFNETGVFESMLIQMIGAGEQSGNLDTMMQNVTDYFESKFNNIIDNISTYIEPILLTFLGFIIVLLALGIFMPMWDISQAVKT</sequence>
<evidence type="ECO:0000256" key="6">
    <source>
        <dbReference type="ARBA" id="ARBA00022989"/>
    </source>
</evidence>
<comment type="similarity">
    <text evidence="2">Belongs to the GSP F family.</text>
</comment>
<feature type="transmembrane region" description="Helical" evidence="8">
    <location>
        <begin position="267"/>
        <end position="286"/>
    </location>
</feature>
<dbReference type="InterPro" id="IPR018076">
    <property type="entry name" value="T2SS_GspF_dom"/>
</dbReference>
<keyword evidence="11" id="KW-1185">Reference proteome</keyword>
<evidence type="ECO:0000256" key="5">
    <source>
        <dbReference type="ARBA" id="ARBA00022692"/>
    </source>
</evidence>
<evidence type="ECO:0000313" key="10">
    <source>
        <dbReference type="EMBL" id="QCD45220.1"/>
    </source>
</evidence>
<evidence type="ECO:0000256" key="8">
    <source>
        <dbReference type="SAM" id="Phobius"/>
    </source>
</evidence>
<dbReference type="FunFam" id="1.20.81.30:FF:000001">
    <property type="entry name" value="Type II secretion system protein F"/>
    <property type="match status" value="1"/>
</dbReference>
<dbReference type="InterPro" id="IPR042094">
    <property type="entry name" value="T2SS_GspF_sf"/>
</dbReference>
<protein>
    <submittedName>
        <fullName evidence="10">Transformation system, type II secretion system membrane protein CtsF</fullName>
    </submittedName>
</protein>
<keyword evidence="7 8" id="KW-0472">Membrane</keyword>
<keyword evidence="4" id="KW-0997">Cell inner membrane</keyword>
<dbReference type="PRINTS" id="PR00812">
    <property type="entry name" value="BCTERIALGSPF"/>
</dbReference>
<name>A0A6G5QHS2_9BACT</name>
<dbReference type="PANTHER" id="PTHR30012:SF0">
    <property type="entry name" value="TYPE II SECRETION SYSTEM PROTEIN F-RELATED"/>
    <property type="match status" value="1"/>
</dbReference>
<feature type="transmembrane region" description="Helical" evidence="8">
    <location>
        <begin position="227"/>
        <end position="246"/>
    </location>
</feature>
<evidence type="ECO:0000259" key="9">
    <source>
        <dbReference type="Pfam" id="PF00482"/>
    </source>
</evidence>
<gene>
    <name evidence="10" type="primary">ctsF</name>
    <name evidence="10" type="ORF">CMUC_1457</name>
</gene>
<feature type="domain" description="Type II secretion system protein GspF" evidence="9">
    <location>
        <begin position="286"/>
        <end position="404"/>
    </location>
</feature>
<dbReference type="Pfam" id="PF00482">
    <property type="entry name" value="T2SSF"/>
    <property type="match status" value="2"/>
</dbReference>
<dbReference type="RefSeq" id="WP_171994018.1">
    <property type="nucleotide sequence ID" value="NZ_CP012542.1"/>
</dbReference>
<dbReference type="EMBL" id="CP012542">
    <property type="protein sequence ID" value="QCD45220.1"/>
    <property type="molecule type" value="Genomic_DNA"/>
</dbReference>
<evidence type="ECO:0000256" key="1">
    <source>
        <dbReference type="ARBA" id="ARBA00004429"/>
    </source>
</evidence>
<evidence type="ECO:0000256" key="4">
    <source>
        <dbReference type="ARBA" id="ARBA00022519"/>
    </source>
</evidence>
<reference evidence="10 11" key="1">
    <citation type="submission" date="2016-07" db="EMBL/GenBank/DDBJ databases">
        <title>Comparative genomics of the Campylobacter concisus group.</title>
        <authorList>
            <person name="Miller W.G."/>
            <person name="Yee E."/>
            <person name="Chapman M.H."/>
            <person name="Huynh S."/>
            <person name="Bono J.L."/>
            <person name="On S.L.W."/>
            <person name="StLeger J."/>
            <person name="Foster G."/>
            <person name="Parker C.T."/>
        </authorList>
    </citation>
    <scope>NUCLEOTIDE SEQUENCE [LARGE SCALE GENOMIC DNA]</scope>
    <source>
        <strain evidence="10 11">CCUG 21559</strain>
    </source>
</reference>
<dbReference type="PANTHER" id="PTHR30012">
    <property type="entry name" value="GENERAL SECRETION PATHWAY PROTEIN"/>
    <property type="match status" value="1"/>
</dbReference>
<evidence type="ECO:0000256" key="2">
    <source>
        <dbReference type="ARBA" id="ARBA00005745"/>
    </source>
</evidence>
<proteinExistence type="inferred from homology"/>
<organism evidence="10 11">
    <name type="scientific">Campylobacter mucosalis CCUG 21559</name>
    <dbReference type="NCBI Taxonomy" id="1032067"/>
    <lineage>
        <taxon>Bacteria</taxon>
        <taxon>Pseudomonadati</taxon>
        <taxon>Campylobacterota</taxon>
        <taxon>Epsilonproteobacteria</taxon>
        <taxon>Campylobacterales</taxon>
        <taxon>Campylobacteraceae</taxon>
        <taxon>Campylobacter</taxon>
    </lineage>
</organism>
<evidence type="ECO:0000256" key="7">
    <source>
        <dbReference type="ARBA" id="ARBA00023136"/>
    </source>
</evidence>
<evidence type="ECO:0000256" key="3">
    <source>
        <dbReference type="ARBA" id="ARBA00022475"/>
    </source>
</evidence>
<feature type="domain" description="Type II secretion system protein GspF" evidence="9">
    <location>
        <begin position="79"/>
        <end position="201"/>
    </location>
</feature>